<keyword evidence="2" id="KW-1185">Reference proteome</keyword>
<reference evidence="1 2" key="1">
    <citation type="journal article" date="2011" name="J. Bacteriol.">
        <title>Genome analysis of a Mycoplasma hyorhinis strain derived from a primary human melanoma cell line.</title>
        <authorList>
            <person name="Kornspan J.D."/>
            <person name="Lysnyansky I."/>
            <person name="Kahan T."/>
            <person name="Herrmann R."/>
            <person name="Rottem S."/>
            <person name="Nir-Paz R."/>
        </authorList>
    </citation>
    <scope>NUCLEOTIDE SEQUENCE [LARGE SCALE GENOMIC DNA]</scope>
    <source>
        <strain evidence="1 2">MCLD</strain>
    </source>
</reference>
<sequence length="35" mass="4333">MKTIKINKILQFVIFNTYQKKDKANFYNLIKKERI</sequence>
<evidence type="ECO:0000313" key="1">
    <source>
        <dbReference type="EMBL" id="AEC45791.1"/>
    </source>
</evidence>
<organism evidence="1 2">
    <name type="scientific">Mesomycoplasma hyorhinis (strain MCLD)</name>
    <name type="common">Mycoplasma hyorhinis</name>
    <dbReference type="NCBI Taxonomy" id="936139"/>
    <lineage>
        <taxon>Bacteria</taxon>
        <taxon>Bacillati</taxon>
        <taxon>Mycoplasmatota</taxon>
        <taxon>Mycoplasmoidales</taxon>
        <taxon>Metamycoplasmataceae</taxon>
        <taxon>Mesomycoplasma</taxon>
    </lineage>
</organism>
<gene>
    <name evidence="1" type="ordered locus">SRH_01115</name>
</gene>
<proteinExistence type="predicted"/>
<evidence type="ECO:0000313" key="2">
    <source>
        <dbReference type="Proteomes" id="UP000008738"/>
    </source>
</evidence>
<protein>
    <submittedName>
        <fullName evidence="1">Uncharacterized protein</fullName>
    </submittedName>
</protein>
<dbReference type="EMBL" id="CP002669">
    <property type="protein sequence ID" value="AEC45791.1"/>
    <property type="molecule type" value="Genomic_DNA"/>
</dbReference>
<dbReference type="Proteomes" id="UP000008738">
    <property type="component" value="Chromosome"/>
</dbReference>
<accession>A0ABM5M5B7</accession>
<name>A0ABM5M5B7_MESHM</name>